<evidence type="ECO:0000313" key="3">
    <source>
        <dbReference type="Proteomes" id="UP001060123"/>
    </source>
</evidence>
<evidence type="ECO:0000313" key="2">
    <source>
        <dbReference type="EMBL" id="UWU16981.1"/>
    </source>
</evidence>
<keyword evidence="1" id="KW-0472">Membrane</keyword>
<dbReference type="Proteomes" id="UP001060123">
    <property type="component" value="Plasmid pWSM1592_1"/>
</dbReference>
<gene>
    <name evidence="2" type="ORF">N2599_29695</name>
</gene>
<name>A0ABY5XRX3_RHISU</name>
<evidence type="ECO:0000256" key="1">
    <source>
        <dbReference type="SAM" id="Phobius"/>
    </source>
</evidence>
<keyword evidence="2" id="KW-0614">Plasmid</keyword>
<keyword evidence="3" id="KW-1185">Reference proteome</keyword>
<geneLocation type="plasmid" evidence="2 3">
    <name>pWSM1592_1</name>
</geneLocation>
<dbReference type="EMBL" id="CP104144">
    <property type="protein sequence ID" value="UWU16981.1"/>
    <property type="molecule type" value="Genomic_DNA"/>
</dbReference>
<dbReference type="RefSeq" id="WP_260308494.1">
    <property type="nucleotide sequence ID" value="NZ_CP104144.1"/>
</dbReference>
<protein>
    <submittedName>
        <fullName evidence="2">Uncharacterized protein</fullName>
    </submittedName>
</protein>
<keyword evidence="1" id="KW-0812">Transmembrane</keyword>
<reference evidence="2" key="1">
    <citation type="submission" date="2022-09" db="EMBL/GenBank/DDBJ databases">
        <title>Australian commercial rhizobial inoculants.</title>
        <authorList>
            <person name="Kohlmeier M.G."/>
            <person name="O'Hara G.W."/>
            <person name="Colombi E."/>
            <person name="Ramsay J.P."/>
            <person name="Terpolilli J."/>
        </authorList>
    </citation>
    <scope>NUCLEOTIDE SEQUENCE</scope>
    <source>
        <strain evidence="2">WSM1592</strain>
        <plasmid evidence="2">pWSM1592_1</plasmid>
    </source>
</reference>
<organism evidence="2 3">
    <name type="scientific">Rhizobium sullae</name>
    <name type="common">Rhizobium hedysari</name>
    <dbReference type="NCBI Taxonomy" id="50338"/>
    <lineage>
        <taxon>Bacteria</taxon>
        <taxon>Pseudomonadati</taxon>
        <taxon>Pseudomonadota</taxon>
        <taxon>Alphaproteobacteria</taxon>
        <taxon>Hyphomicrobiales</taxon>
        <taxon>Rhizobiaceae</taxon>
        <taxon>Rhizobium/Agrobacterium group</taxon>
        <taxon>Rhizobium</taxon>
    </lineage>
</organism>
<keyword evidence="1" id="KW-1133">Transmembrane helix</keyword>
<accession>A0ABY5XRX3</accession>
<sequence>MMTALSKLIALEIALSALLAAVAVIGIPKLTDPNTTANYPLAIGVFLAMSATFVAYEFLTRRPS</sequence>
<proteinExistence type="predicted"/>
<feature type="transmembrane region" description="Helical" evidence="1">
    <location>
        <begin position="39"/>
        <end position="59"/>
    </location>
</feature>